<dbReference type="Proteomes" id="UP000011083">
    <property type="component" value="Unassembled WGS sequence"/>
</dbReference>
<evidence type="ECO:0000256" key="9">
    <source>
        <dbReference type="SAM" id="MobiDB-lite"/>
    </source>
</evidence>
<dbReference type="PANTHER" id="PTHR10371:SF3">
    <property type="entry name" value="NADH DEHYDROGENASE [UBIQUINONE] FLAVOPROTEIN 2, MITOCHONDRIAL"/>
    <property type="match status" value="1"/>
</dbReference>
<dbReference type="InterPro" id="IPR041921">
    <property type="entry name" value="NuoE_N"/>
</dbReference>
<dbReference type="InterPro" id="IPR002023">
    <property type="entry name" value="NuoE-like"/>
</dbReference>
<keyword evidence="10" id="KW-0830">Ubiquinone</keyword>
<dbReference type="GO" id="GO:1902494">
    <property type="term" value="C:catalytic complex"/>
    <property type="evidence" value="ECO:0007669"/>
    <property type="project" value="UniProtKB-ARBA"/>
</dbReference>
<reference evidence="10 11" key="1">
    <citation type="journal article" date="2013" name="Genome Biol.">
        <title>Genome of Acanthamoeba castellanii highlights extensive lateral gene transfer and early evolution of tyrosine kinase signaling.</title>
        <authorList>
            <person name="Clarke M."/>
            <person name="Lohan A.J."/>
            <person name="Liu B."/>
            <person name="Lagkouvardos I."/>
            <person name="Roy S."/>
            <person name="Zafar N."/>
            <person name="Bertelli C."/>
            <person name="Schilde C."/>
            <person name="Kianianmomeni A."/>
            <person name="Burglin T.R."/>
            <person name="Frech C."/>
            <person name="Turcotte B."/>
            <person name="Kopec K.O."/>
            <person name="Synnott J.M."/>
            <person name="Choo C."/>
            <person name="Paponov I."/>
            <person name="Finkler A."/>
            <person name="Soon Heng Tan C."/>
            <person name="Hutchins A.P."/>
            <person name="Weinmeier T."/>
            <person name="Rattei T."/>
            <person name="Chu J.S."/>
            <person name="Gimenez G."/>
            <person name="Irimia M."/>
            <person name="Rigden D.J."/>
            <person name="Fitzpatrick D.A."/>
            <person name="Lorenzo-Morales J."/>
            <person name="Bateman A."/>
            <person name="Chiu C.H."/>
            <person name="Tang P."/>
            <person name="Hegemann P."/>
            <person name="Fromm H."/>
            <person name="Raoult D."/>
            <person name="Greub G."/>
            <person name="Miranda-Saavedra D."/>
            <person name="Chen N."/>
            <person name="Nash P."/>
            <person name="Ginger M.L."/>
            <person name="Horn M."/>
            <person name="Schaap P."/>
            <person name="Caler L."/>
            <person name="Loftus B."/>
        </authorList>
    </citation>
    <scope>NUCLEOTIDE SEQUENCE [LARGE SCALE GENOMIC DNA]</scope>
    <source>
        <strain evidence="10 11">Neff</strain>
    </source>
</reference>
<evidence type="ECO:0000313" key="11">
    <source>
        <dbReference type="Proteomes" id="UP000011083"/>
    </source>
</evidence>
<evidence type="ECO:0000256" key="5">
    <source>
        <dbReference type="ARBA" id="ARBA00023004"/>
    </source>
</evidence>
<dbReference type="SUPFAM" id="SSF52833">
    <property type="entry name" value="Thioredoxin-like"/>
    <property type="match status" value="1"/>
</dbReference>
<dbReference type="FunFam" id="1.10.10.1590:FF:000001">
    <property type="entry name" value="NADH-quinone oxidoreductase subunit E"/>
    <property type="match status" value="1"/>
</dbReference>
<keyword evidence="11" id="KW-1185">Reference proteome</keyword>
<dbReference type="KEGG" id="acan:ACA1_292780"/>
<dbReference type="InterPro" id="IPR036249">
    <property type="entry name" value="Thioredoxin-like_sf"/>
</dbReference>
<protein>
    <submittedName>
        <fullName evidence="10">NADH:ubiquinone oxidoreductase 24 kDa subunit</fullName>
    </submittedName>
</protein>
<comment type="cofactor">
    <cofactor evidence="8">
        <name>[2Fe-2S] cluster</name>
        <dbReference type="ChEBI" id="CHEBI:190135"/>
    </cofactor>
</comment>
<dbReference type="GeneID" id="14926440"/>
<dbReference type="OMA" id="ERTMHYL"/>
<dbReference type="STRING" id="1257118.L8HJK4"/>
<dbReference type="PANTHER" id="PTHR10371">
    <property type="entry name" value="NADH DEHYDROGENASE UBIQUINONE FLAVOPROTEIN 2, MITOCHONDRIAL"/>
    <property type="match status" value="1"/>
</dbReference>
<dbReference type="Gene3D" id="3.40.30.10">
    <property type="entry name" value="Glutaredoxin"/>
    <property type="match status" value="1"/>
</dbReference>
<feature type="region of interest" description="Disordered" evidence="9">
    <location>
        <begin position="42"/>
        <end position="66"/>
    </location>
</feature>
<dbReference type="Gene3D" id="1.10.10.1590">
    <property type="entry name" value="NADH-quinone oxidoreductase subunit E"/>
    <property type="match status" value="1"/>
</dbReference>
<keyword evidence="7" id="KW-0520">NAD</keyword>
<keyword evidence="5" id="KW-0408">Iron</keyword>
<dbReference type="VEuPathDB" id="AmoebaDB:ACA1_292780"/>
<dbReference type="GO" id="GO:0008137">
    <property type="term" value="F:NADH dehydrogenase (ubiquinone) activity"/>
    <property type="evidence" value="ECO:0007669"/>
    <property type="project" value="UniProtKB-ARBA"/>
</dbReference>
<accession>L8HJK4</accession>
<dbReference type="GO" id="GO:0003954">
    <property type="term" value="F:NADH dehydrogenase activity"/>
    <property type="evidence" value="ECO:0007669"/>
    <property type="project" value="TreeGrafter"/>
</dbReference>
<evidence type="ECO:0000256" key="2">
    <source>
        <dbReference type="ARBA" id="ARBA00022714"/>
    </source>
</evidence>
<dbReference type="RefSeq" id="XP_004368142.1">
    <property type="nucleotide sequence ID" value="XM_004368085.1"/>
</dbReference>
<dbReference type="GO" id="GO:0098796">
    <property type="term" value="C:membrane protein complex"/>
    <property type="evidence" value="ECO:0007669"/>
    <property type="project" value="UniProtKB-ARBA"/>
</dbReference>
<dbReference type="GO" id="GO:0006120">
    <property type="term" value="P:mitochondrial electron transport, NADH to ubiquinone"/>
    <property type="evidence" value="ECO:0007669"/>
    <property type="project" value="UniProtKB-ARBA"/>
</dbReference>
<dbReference type="PROSITE" id="PS01099">
    <property type="entry name" value="COMPLEX1_24K"/>
    <property type="match status" value="1"/>
</dbReference>
<evidence type="ECO:0000256" key="6">
    <source>
        <dbReference type="ARBA" id="ARBA00023014"/>
    </source>
</evidence>
<dbReference type="InterPro" id="IPR042128">
    <property type="entry name" value="NuoE_dom"/>
</dbReference>
<dbReference type="OrthoDB" id="10254187at2759"/>
<keyword evidence="3" id="KW-0479">Metal-binding</keyword>
<evidence type="ECO:0000256" key="4">
    <source>
        <dbReference type="ARBA" id="ARBA00022967"/>
    </source>
</evidence>
<dbReference type="GO" id="GO:0046872">
    <property type="term" value="F:metal ion binding"/>
    <property type="evidence" value="ECO:0007669"/>
    <property type="project" value="UniProtKB-KW"/>
</dbReference>
<keyword evidence="2" id="KW-0001">2Fe-2S</keyword>
<evidence type="ECO:0000256" key="1">
    <source>
        <dbReference type="ARBA" id="ARBA00010643"/>
    </source>
</evidence>
<comment type="similarity">
    <text evidence="1">Belongs to the complex I 24 kDa subunit family.</text>
</comment>
<keyword evidence="6" id="KW-0411">Iron-sulfur</keyword>
<dbReference type="GO" id="GO:0005743">
    <property type="term" value="C:mitochondrial inner membrane"/>
    <property type="evidence" value="ECO:0007669"/>
    <property type="project" value="UniProtKB-ARBA"/>
</dbReference>
<dbReference type="CDD" id="cd03064">
    <property type="entry name" value="TRX_Fd_NuoE"/>
    <property type="match status" value="1"/>
</dbReference>
<dbReference type="FunFam" id="3.40.30.10:FF:000022">
    <property type="entry name" value="NADH dehydrogenase flavoprotein 2, mitochondrial"/>
    <property type="match status" value="1"/>
</dbReference>
<dbReference type="AlphaFoldDB" id="L8HJK4"/>
<sequence>MRRATSSLSAVPALRTTGMRATSSLFTSSSSAAMLKSRTLHSSVPRQGDHGGLSQHRDTPDNTIDTPFDFTEANTVEIKKILAKYPVNYKQAATIPLLHLAQYQTGGWVPLAAMNKIAKILEIPPMKVYEVATFYTMFNRTKVGKYHVQLCTTTPCQLGGCGSTVILETIKKHLNIGVGETTADGLFTLTEVECLGACVNAPMLQIGDDYFEDLTPESTVALLETLKAGKTPKVGPQTGGRKNCEGPQGKTTLFAAPAGPYCRPDLETCA</sequence>
<dbReference type="Pfam" id="PF01257">
    <property type="entry name" value="2Fe-2S_thioredx"/>
    <property type="match status" value="1"/>
</dbReference>
<keyword evidence="4" id="KW-1278">Translocase</keyword>
<dbReference type="NCBIfam" id="TIGR01958">
    <property type="entry name" value="nuoE_fam"/>
    <property type="match status" value="1"/>
</dbReference>
<gene>
    <name evidence="10" type="ORF">ACA1_292780</name>
</gene>
<name>L8HJK4_ACACF</name>
<dbReference type="NCBIfam" id="NF005725">
    <property type="entry name" value="PRK07539.1-5"/>
    <property type="match status" value="1"/>
</dbReference>
<organism evidence="10 11">
    <name type="scientific">Acanthamoeba castellanii (strain ATCC 30010 / Neff)</name>
    <dbReference type="NCBI Taxonomy" id="1257118"/>
    <lineage>
        <taxon>Eukaryota</taxon>
        <taxon>Amoebozoa</taxon>
        <taxon>Discosea</taxon>
        <taxon>Longamoebia</taxon>
        <taxon>Centramoebida</taxon>
        <taxon>Acanthamoebidae</taxon>
        <taxon>Acanthamoeba</taxon>
    </lineage>
</organism>
<evidence type="ECO:0000256" key="3">
    <source>
        <dbReference type="ARBA" id="ARBA00022723"/>
    </source>
</evidence>
<evidence type="ECO:0000256" key="7">
    <source>
        <dbReference type="ARBA" id="ARBA00023027"/>
    </source>
</evidence>
<evidence type="ECO:0000256" key="8">
    <source>
        <dbReference type="ARBA" id="ARBA00034078"/>
    </source>
</evidence>
<proteinExistence type="inferred from homology"/>
<dbReference type="EMBL" id="KB007805">
    <property type="protein sequence ID" value="ELR25387.1"/>
    <property type="molecule type" value="Genomic_DNA"/>
</dbReference>
<evidence type="ECO:0000313" key="10">
    <source>
        <dbReference type="EMBL" id="ELR25387.1"/>
    </source>
</evidence>
<dbReference type="GO" id="GO:0051537">
    <property type="term" value="F:2 iron, 2 sulfur cluster binding"/>
    <property type="evidence" value="ECO:0007669"/>
    <property type="project" value="UniProtKB-KW"/>
</dbReference>